<dbReference type="Proteomes" id="UP000591803">
    <property type="component" value="Unassembled WGS sequence"/>
</dbReference>
<gene>
    <name evidence="3" type="ORF">HV077_13880</name>
</gene>
<dbReference type="NCBIfam" id="NF002888">
    <property type="entry name" value="PRK03359.1"/>
    <property type="match status" value="1"/>
</dbReference>
<dbReference type="SUPFAM" id="SSF52402">
    <property type="entry name" value="Adenine nucleotide alpha hydrolases-like"/>
    <property type="match status" value="1"/>
</dbReference>
<comment type="similarity">
    <text evidence="1">Belongs to the ETF beta-subunit/FixA family.</text>
</comment>
<dbReference type="InterPro" id="IPR033948">
    <property type="entry name" value="ETF_beta_N"/>
</dbReference>
<reference evidence="3 4" key="1">
    <citation type="submission" date="2020-06" db="EMBL/GenBank/DDBJ databases">
        <title>REHAB project genomes.</title>
        <authorList>
            <person name="Shaw L.P."/>
        </authorList>
    </citation>
    <scope>NUCLEOTIDE SEQUENCE [LARGE SCALE GENOMIC DNA]</scope>
    <source>
        <strain evidence="3 4">RHBSTW-00116</strain>
    </source>
</reference>
<dbReference type="PIRSF" id="PIRSF000090">
    <property type="entry name" value="Beta-ETF"/>
    <property type="match status" value="1"/>
</dbReference>
<proteinExistence type="inferred from homology"/>
<protein>
    <submittedName>
        <fullName evidence="3">Electron transfer flavoprotein</fullName>
    </submittedName>
</protein>
<dbReference type="InterPro" id="IPR014730">
    <property type="entry name" value="ETF_a/b_N"/>
</dbReference>
<dbReference type="AlphaFoldDB" id="A0A7W3D5Q2"/>
<dbReference type="OrthoDB" id="9781325at2"/>
<dbReference type="SMART" id="SM00893">
    <property type="entry name" value="ETF"/>
    <property type="match status" value="1"/>
</dbReference>
<dbReference type="InterPro" id="IPR014729">
    <property type="entry name" value="Rossmann-like_a/b/a_fold"/>
</dbReference>
<dbReference type="PANTHER" id="PTHR21294:SF21">
    <property type="entry name" value="ELECTRON TRANSFER FLAVOPROTEIN SUBUNIT YDIQ-RELATED"/>
    <property type="match status" value="1"/>
</dbReference>
<evidence type="ECO:0000256" key="2">
    <source>
        <dbReference type="ARBA" id="ARBA00022982"/>
    </source>
</evidence>
<dbReference type="NCBIfam" id="NF008998">
    <property type="entry name" value="PRK12342.1"/>
    <property type="match status" value="1"/>
</dbReference>
<dbReference type="EMBL" id="JABXRI010000001">
    <property type="protein sequence ID" value="MBA8063466.1"/>
    <property type="molecule type" value="Genomic_DNA"/>
</dbReference>
<dbReference type="Pfam" id="PF01012">
    <property type="entry name" value="ETF"/>
    <property type="match status" value="1"/>
</dbReference>
<keyword evidence="2" id="KW-0813">Transport</keyword>
<dbReference type="InterPro" id="IPR012255">
    <property type="entry name" value="ETF_b"/>
</dbReference>
<evidence type="ECO:0000313" key="4">
    <source>
        <dbReference type="Proteomes" id="UP000591803"/>
    </source>
</evidence>
<dbReference type="RefSeq" id="WP_115258645.1">
    <property type="nucleotide sequence ID" value="NZ_CP038856.1"/>
</dbReference>
<sequence length="254" mass="27468">MKIVTCFKLVPEEQDIVVTPERSLNFDRAEAKISQFDLNAIEAAAQLAAEGDEIVALTVGGSLLQNSKVRKDVLSRGPDSLFMVQDAQLEHALPRDTAQALACAATKIECDLMLFGEGSGDIYAQQVGLLVGELLQLPVVNAVSKIERHGERILVERTLENEIEVLELPLPAVLCVTSDINTPRIPSMKAILGAGKKAVTPWQASDIGWTPVPPLAELVAITVPPQTERKRIILENDSADAIAELADHLKKALN</sequence>
<dbReference type="FunFam" id="3.40.50.620:FF:000072">
    <property type="entry name" value="Protein FixA homolog"/>
    <property type="match status" value="1"/>
</dbReference>
<evidence type="ECO:0000256" key="1">
    <source>
        <dbReference type="ARBA" id="ARBA00007557"/>
    </source>
</evidence>
<dbReference type="Gene3D" id="3.40.50.620">
    <property type="entry name" value="HUPs"/>
    <property type="match status" value="1"/>
</dbReference>
<evidence type="ECO:0000313" key="3">
    <source>
        <dbReference type="EMBL" id="MBA8063466.1"/>
    </source>
</evidence>
<dbReference type="CDD" id="cd01714">
    <property type="entry name" value="ETF_beta"/>
    <property type="match status" value="1"/>
</dbReference>
<keyword evidence="2" id="KW-0249">Electron transport</keyword>
<organism evidence="3 4">
    <name type="scientific">Citrobacter freundii</name>
    <dbReference type="NCBI Taxonomy" id="546"/>
    <lineage>
        <taxon>Bacteria</taxon>
        <taxon>Pseudomonadati</taxon>
        <taxon>Pseudomonadota</taxon>
        <taxon>Gammaproteobacteria</taxon>
        <taxon>Enterobacterales</taxon>
        <taxon>Enterobacteriaceae</taxon>
        <taxon>Citrobacter</taxon>
        <taxon>Citrobacter freundii complex</taxon>
    </lineage>
</organism>
<comment type="caution">
    <text evidence="3">The sequence shown here is derived from an EMBL/GenBank/DDBJ whole genome shotgun (WGS) entry which is preliminary data.</text>
</comment>
<accession>A0A7W3D5Q2</accession>
<dbReference type="GO" id="GO:0009055">
    <property type="term" value="F:electron transfer activity"/>
    <property type="evidence" value="ECO:0007669"/>
    <property type="project" value="InterPro"/>
</dbReference>
<name>A0A7W3D5Q2_CITFR</name>
<dbReference type="PANTHER" id="PTHR21294">
    <property type="entry name" value="ELECTRON TRANSFER FLAVOPROTEIN BETA-SUBUNIT"/>
    <property type="match status" value="1"/>
</dbReference>